<evidence type="ECO:0000259" key="1">
    <source>
        <dbReference type="PROSITE" id="PS50006"/>
    </source>
</evidence>
<organism evidence="2 3">
    <name type="scientific">Sutcliffiella cohnii</name>
    <dbReference type="NCBI Taxonomy" id="33932"/>
    <lineage>
        <taxon>Bacteria</taxon>
        <taxon>Bacillati</taxon>
        <taxon>Bacillota</taxon>
        <taxon>Bacilli</taxon>
        <taxon>Bacillales</taxon>
        <taxon>Bacillaceae</taxon>
        <taxon>Sutcliffiella</taxon>
    </lineage>
</organism>
<proteinExistence type="predicted"/>
<reference evidence="2 3" key="1">
    <citation type="submission" date="2016-12" db="EMBL/GenBank/DDBJ databases">
        <title>The whole genome sequencing and assembly of Bacillus cohnii DSM 6307T strain.</title>
        <authorList>
            <person name="Lee Y.-J."/>
            <person name="Yi H."/>
            <person name="Bahn Y.-S."/>
            <person name="Kim J.F."/>
            <person name="Lee D.-W."/>
        </authorList>
    </citation>
    <scope>NUCLEOTIDE SEQUENCE [LARGE SCALE GENOMIC DNA]</scope>
    <source>
        <strain evidence="2 3">DSM 6307</strain>
    </source>
</reference>
<dbReference type="InterPro" id="IPR025874">
    <property type="entry name" value="DZR"/>
</dbReference>
<dbReference type="SMART" id="SM00240">
    <property type="entry name" value="FHA"/>
    <property type="match status" value="1"/>
</dbReference>
<protein>
    <recommendedName>
        <fullName evidence="1">FHA domain-containing protein</fullName>
    </recommendedName>
</protein>
<feature type="domain" description="FHA" evidence="1">
    <location>
        <begin position="388"/>
        <end position="439"/>
    </location>
</feature>
<dbReference type="RefSeq" id="WP_066419991.1">
    <property type="nucleotide sequence ID" value="NZ_CP018866.1"/>
</dbReference>
<dbReference type="CDD" id="cd00060">
    <property type="entry name" value="FHA"/>
    <property type="match status" value="1"/>
</dbReference>
<sequence length="464" mass="51914">MGRITIEQTSNKWAIENRLVHPEVVNERELKAITGGRMDGLIPVSTKSNKKGVVVKTDVTGLIPLRTYFTGVVNKKMFLKVISQLITIVKSCEKNLMNVNNLMLDSDYIFVEPRTKKIACIFWPIVNNQNAQTPSTFFQEIPFSVVFNKHENLDYVSSYLSYFKTQDPFSINSFEKFVLEMLGEVVENKSYIPSGSTGSTKFGEKERSVKQDAEVADDKSKNIAYNPLHTHSGANSAMDRSKICSKCAKINVNSSMYCIDCGSTLPANQIDISGILSEVDEKVYPPLKPSNCPTCKKVNERSAKFCADCGSSLSKTSTASPKNNSMNTLNEQISDDFATVDKENDTTVLGTHDHNYGGTTVLGAEEPTFPHLVREKTEEKISVNKPSFRIGKEKSYCDYFVLDNNAVSRSHADIITKGDRYFIVDNNSTNKTYVDDRPIPVKQEVEIFSGTKLKLGNEKFTFYI</sequence>
<dbReference type="InterPro" id="IPR045962">
    <property type="entry name" value="DUF6382"/>
</dbReference>
<accession>A0A223KVS2</accession>
<keyword evidence="3" id="KW-1185">Reference proteome</keyword>
<name>A0A223KVS2_9BACI</name>
<dbReference type="EMBL" id="CP018866">
    <property type="protein sequence ID" value="AST93438.1"/>
    <property type="molecule type" value="Genomic_DNA"/>
</dbReference>
<dbReference type="Proteomes" id="UP000215224">
    <property type="component" value="Chromosome"/>
</dbReference>
<dbReference type="InterPro" id="IPR008984">
    <property type="entry name" value="SMAD_FHA_dom_sf"/>
</dbReference>
<dbReference type="SUPFAM" id="SSF49879">
    <property type="entry name" value="SMAD/FHA domain"/>
    <property type="match status" value="1"/>
</dbReference>
<dbReference type="Pfam" id="PF19909">
    <property type="entry name" value="DUF6382"/>
    <property type="match status" value="1"/>
</dbReference>
<dbReference type="Pfam" id="PF12773">
    <property type="entry name" value="DZR"/>
    <property type="match status" value="1"/>
</dbReference>
<dbReference type="AlphaFoldDB" id="A0A223KVS2"/>
<dbReference type="STRING" id="1314751.GCA_001591425_03990"/>
<dbReference type="Gene3D" id="2.60.200.20">
    <property type="match status" value="1"/>
</dbReference>
<dbReference type="KEGG" id="bcoh:BC6307_20295"/>
<dbReference type="Pfam" id="PF00498">
    <property type="entry name" value="FHA"/>
    <property type="match status" value="1"/>
</dbReference>
<dbReference type="PROSITE" id="PS50006">
    <property type="entry name" value="FHA_DOMAIN"/>
    <property type="match status" value="1"/>
</dbReference>
<gene>
    <name evidence="2" type="ORF">BC6307_20295</name>
</gene>
<evidence type="ECO:0000313" key="2">
    <source>
        <dbReference type="EMBL" id="AST93438.1"/>
    </source>
</evidence>
<dbReference type="InterPro" id="IPR000253">
    <property type="entry name" value="FHA_dom"/>
</dbReference>
<evidence type="ECO:0000313" key="3">
    <source>
        <dbReference type="Proteomes" id="UP000215224"/>
    </source>
</evidence>